<comment type="caution">
    <text evidence="1">The sequence shown here is derived from an EMBL/GenBank/DDBJ whole genome shotgun (WGS) entry which is preliminary data.</text>
</comment>
<gene>
    <name evidence="1" type="ORF">CDAR_417411</name>
</gene>
<dbReference type="AlphaFoldDB" id="A0AAV4X9B8"/>
<evidence type="ECO:0000313" key="2">
    <source>
        <dbReference type="Proteomes" id="UP001054837"/>
    </source>
</evidence>
<sequence>MPLTTHYAEIYASSKCGSQRRVAKLFIPQCSFYGRPSCAALVSQRDQKVIMQTETAVLFIAVAAVLLAEQKGFEKECFRNGLAKIVIEVAACGCPILIEV</sequence>
<reference evidence="1 2" key="1">
    <citation type="submission" date="2021-06" db="EMBL/GenBank/DDBJ databases">
        <title>Caerostris darwini draft genome.</title>
        <authorList>
            <person name="Kono N."/>
            <person name="Arakawa K."/>
        </authorList>
    </citation>
    <scope>NUCLEOTIDE SEQUENCE [LARGE SCALE GENOMIC DNA]</scope>
</reference>
<dbReference type="EMBL" id="BPLQ01015712">
    <property type="protein sequence ID" value="GIY90379.1"/>
    <property type="molecule type" value="Genomic_DNA"/>
</dbReference>
<accession>A0AAV4X9B8</accession>
<dbReference type="Proteomes" id="UP001054837">
    <property type="component" value="Unassembled WGS sequence"/>
</dbReference>
<organism evidence="1 2">
    <name type="scientific">Caerostris darwini</name>
    <dbReference type="NCBI Taxonomy" id="1538125"/>
    <lineage>
        <taxon>Eukaryota</taxon>
        <taxon>Metazoa</taxon>
        <taxon>Ecdysozoa</taxon>
        <taxon>Arthropoda</taxon>
        <taxon>Chelicerata</taxon>
        <taxon>Arachnida</taxon>
        <taxon>Araneae</taxon>
        <taxon>Araneomorphae</taxon>
        <taxon>Entelegynae</taxon>
        <taxon>Araneoidea</taxon>
        <taxon>Araneidae</taxon>
        <taxon>Caerostris</taxon>
    </lineage>
</organism>
<proteinExistence type="predicted"/>
<protein>
    <submittedName>
        <fullName evidence="1">Uncharacterized protein</fullName>
    </submittedName>
</protein>
<evidence type="ECO:0000313" key="1">
    <source>
        <dbReference type="EMBL" id="GIY90379.1"/>
    </source>
</evidence>
<name>A0AAV4X9B8_9ARAC</name>
<keyword evidence="2" id="KW-1185">Reference proteome</keyword>